<gene>
    <name evidence="2" type="ORF">H9Q16_09945</name>
</gene>
<keyword evidence="3" id="KW-1185">Reference proteome</keyword>
<reference evidence="2" key="1">
    <citation type="submission" date="2020-08" db="EMBL/GenBank/DDBJ databases">
        <title>Sulfitobacter aestuariivivens sp. nov., isolated from a tidal flat.</title>
        <authorList>
            <person name="Park S."/>
            <person name="Yoon J.-H."/>
        </authorList>
    </citation>
    <scope>NUCLEOTIDE SEQUENCE</scope>
    <source>
        <strain evidence="2">TSTF-M16</strain>
    </source>
</reference>
<feature type="signal peptide" evidence="1">
    <location>
        <begin position="1"/>
        <end position="27"/>
    </location>
</feature>
<dbReference type="Proteomes" id="UP000635142">
    <property type="component" value="Unassembled WGS sequence"/>
</dbReference>
<evidence type="ECO:0000256" key="1">
    <source>
        <dbReference type="SAM" id="SignalP"/>
    </source>
</evidence>
<dbReference type="RefSeq" id="WP_191075284.1">
    <property type="nucleotide sequence ID" value="NZ_JACTAG010000002.1"/>
</dbReference>
<feature type="chain" id="PRO_5037480151" evidence="1">
    <location>
        <begin position="28"/>
        <end position="225"/>
    </location>
</feature>
<comment type="caution">
    <text evidence="2">The sequence shown here is derived from an EMBL/GenBank/DDBJ whole genome shotgun (WGS) entry which is preliminary data.</text>
</comment>
<proteinExistence type="predicted"/>
<keyword evidence="1" id="KW-0732">Signal</keyword>
<protein>
    <submittedName>
        <fullName evidence="2">Uncharacterized protein</fullName>
    </submittedName>
</protein>
<accession>A0A927D6R6</accession>
<dbReference type="EMBL" id="JACTAG010000002">
    <property type="protein sequence ID" value="MBD3664242.1"/>
    <property type="molecule type" value="Genomic_DNA"/>
</dbReference>
<dbReference type="AlphaFoldDB" id="A0A927D6R6"/>
<name>A0A927D6R6_9RHOB</name>
<sequence length="225" mass="24824">MRHTARLFRSALAAVCFVGLQVGVVYAQDWASRTSDDGIYAAGVVSFGQSGVGFVCAARSVQNKPVLDTRRSLSNVARPWYFTAFFSDQLIRPSQSQRRDIEYLVDGYRYRLPVVRYSKPDRAWHAQVAMDDPLFEALERASFVSLRIGVLRKFTLSVSGLGPALQDARRFCAKTWTATGFPAPLGSGLEKISTPFNDRYNQLIAPVPVRLTGGGDDATLIIEGP</sequence>
<evidence type="ECO:0000313" key="2">
    <source>
        <dbReference type="EMBL" id="MBD3664242.1"/>
    </source>
</evidence>
<organism evidence="2 3">
    <name type="scientific">Sulfitobacter aestuariivivens</name>
    <dbReference type="NCBI Taxonomy" id="2766981"/>
    <lineage>
        <taxon>Bacteria</taxon>
        <taxon>Pseudomonadati</taxon>
        <taxon>Pseudomonadota</taxon>
        <taxon>Alphaproteobacteria</taxon>
        <taxon>Rhodobacterales</taxon>
        <taxon>Roseobacteraceae</taxon>
        <taxon>Sulfitobacter</taxon>
    </lineage>
</organism>
<evidence type="ECO:0000313" key="3">
    <source>
        <dbReference type="Proteomes" id="UP000635142"/>
    </source>
</evidence>